<dbReference type="GeneID" id="19947004"/>
<evidence type="ECO:0000313" key="1">
    <source>
        <dbReference type="EMBL" id="EQC36162.1"/>
    </source>
</evidence>
<reference evidence="1 2" key="1">
    <citation type="submission" date="2012-04" db="EMBL/GenBank/DDBJ databases">
        <title>The Genome Sequence of Saprolegnia declina VS20.</title>
        <authorList>
            <consortium name="The Broad Institute Genome Sequencing Platform"/>
            <person name="Russ C."/>
            <person name="Nusbaum C."/>
            <person name="Tyler B."/>
            <person name="van West P."/>
            <person name="Dieguez-Uribeondo J."/>
            <person name="de Bruijn I."/>
            <person name="Tripathy S."/>
            <person name="Jiang R."/>
            <person name="Young S.K."/>
            <person name="Zeng Q."/>
            <person name="Gargeya S."/>
            <person name="Fitzgerald M."/>
            <person name="Haas B."/>
            <person name="Abouelleil A."/>
            <person name="Alvarado L."/>
            <person name="Arachchi H.M."/>
            <person name="Berlin A."/>
            <person name="Chapman S.B."/>
            <person name="Goldberg J."/>
            <person name="Griggs A."/>
            <person name="Gujja S."/>
            <person name="Hansen M."/>
            <person name="Howarth C."/>
            <person name="Imamovic A."/>
            <person name="Larimer J."/>
            <person name="McCowen C."/>
            <person name="Montmayeur A."/>
            <person name="Murphy C."/>
            <person name="Neiman D."/>
            <person name="Pearson M."/>
            <person name="Priest M."/>
            <person name="Roberts A."/>
            <person name="Saif S."/>
            <person name="Shea T."/>
            <person name="Sisk P."/>
            <person name="Sykes S."/>
            <person name="Wortman J."/>
            <person name="Nusbaum C."/>
            <person name="Birren B."/>
        </authorList>
    </citation>
    <scope>NUCLEOTIDE SEQUENCE [LARGE SCALE GENOMIC DNA]</scope>
    <source>
        <strain evidence="1 2">VS20</strain>
    </source>
</reference>
<gene>
    <name evidence="1" type="ORF">SDRG_06277</name>
</gene>
<accession>T0S0I1</accession>
<dbReference type="AlphaFoldDB" id="T0S0I1"/>
<evidence type="ECO:0000313" key="2">
    <source>
        <dbReference type="Proteomes" id="UP000030762"/>
    </source>
</evidence>
<dbReference type="InParanoid" id="T0S0I1"/>
<sequence>MTALAPLAAALDTQSAQIASTPTRQPKQTCAACYARTRDVITAVCGASCPAIFCRDCFLRFLQIQVTSHMTGIVRGVECPICIRSVSFRRLRALAPKAASIHELQAAVTTAVSVRCPACHNTKSLLPNVTKSKSVEAHFDGILPNAAELLATHLPSAVQEIAPVLLDRCSAYSRYEVSAQELFAFVRRQVPQRLLLDPTLTVLVRMFDDVERQARLYLCWRQHSPFTATMCCKHDICFVCKTSGHHEGEPCRTLQADAAMAKCPHCAVHLTKGDGCDSIQCFCGGTFSWATEARKFADEYLRSRLNHRVFCNVLAYLRLRVQQRRFRVTVLPSLLETTERRALRRLDTLLPAPRCVRSVLLRAVYRKRYRSIVLDMPVHLLQWRIAIAAKRAEMIHWIGLTKLLSEARTGRASGRKPATKKKKPVPASVQRIVDRAASYFAKPLPVPPQVATCAYLPHSTNSRKRPLVDT</sequence>
<dbReference type="InterPro" id="IPR013083">
    <property type="entry name" value="Znf_RING/FYVE/PHD"/>
</dbReference>
<dbReference type="VEuPathDB" id="FungiDB:SDRG_06277"/>
<proteinExistence type="predicted"/>
<organism evidence="1 2">
    <name type="scientific">Saprolegnia diclina (strain VS20)</name>
    <dbReference type="NCBI Taxonomy" id="1156394"/>
    <lineage>
        <taxon>Eukaryota</taxon>
        <taxon>Sar</taxon>
        <taxon>Stramenopiles</taxon>
        <taxon>Oomycota</taxon>
        <taxon>Saprolegniomycetes</taxon>
        <taxon>Saprolegniales</taxon>
        <taxon>Saprolegniaceae</taxon>
        <taxon>Saprolegnia</taxon>
    </lineage>
</organism>
<dbReference type="Proteomes" id="UP000030762">
    <property type="component" value="Unassembled WGS sequence"/>
</dbReference>
<name>T0S0I1_SAPDV</name>
<dbReference type="Gene3D" id="3.30.40.10">
    <property type="entry name" value="Zinc/RING finger domain, C3HC4 (zinc finger)"/>
    <property type="match status" value="1"/>
</dbReference>
<evidence type="ECO:0008006" key="3">
    <source>
        <dbReference type="Google" id="ProtNLM"/>
    </source>
</evidence>
<protein>
    <recommendedName>
        <fullName evidence="3">RING-type domain-containing protein</fullName>
    </recommendedName>
</protein>
<dbReference type="OMA" id="QVATCAY"/>
<keyword evidence="2" id="KW-1185">Reference proteome</keyword>
<dbReference type="OrthoDB" id="1431934at2759"/>
<dbReference type="RefSeq" id="XP_008610268.1">
    <property type="nucleotide sequence ID" value="XM_008612046.1"/>
</dbReference>
<dbReference type="EMBL" id="JH767148">
    <property type="protein sequence ID" value="EQC36162.1"/>
    <property type="molecule type" value="Genomic_DNA"/>
</dbReference>